<name>A0ABS1WUQ3_9GAMM</name>
<comment type="caution">
    <text evidence="2">The sequence shown here is derived from an EMBL/GenBank/DDBJ whole genome shotgun (WGS) entry which is preliminary data.</text>
</comment>
<dbReference type="PANTHER" id="PTHR34599">
    <property type="entry name" value="PEROXIDASE-RELATED"/>
    <property type="match status" value="1"/>
</dbReference>
<keyword evidence="1" id="KW-0732">Signal</keyword>
<dbReference type="SUPFAM" id="SSF48317">
    <property type="entry name" value="Acid phosphatase/Vanadium-dependent haloperoxidase"/>
    <property type="match status" value="1"/>
</dbReference>
<dbReference type="Proteomes" id="UP000661077">
    <property type="component" value="Unassembled WGS sequence"/>
</dbReference>
<dbReference type="InterPro" id="IPR036938">
    <property type="entry name" value="PAP2/HPO_sf"/>
</dbReference>
<dbReference type="RefSeq" id="WP_203166687.1">
    <property type="nucleotide sequence ID" value="NZ_JAEVLS010000002.1"/>
</dbReference>
<evidence type="ECO:0008006" key="4">
    <source>
        <dbReference type="Google" id="ProtNLM"/>
    </source>
</evidence>
<gene>
    <name evidence="2" type="ORF">JM946_08040</name>
</gene>
<dbReference type="Gene3D" id="1.10.606.20">
    <property type="match status" value="1"/>
</dbReference>
<keyword evidence="3" id="KW-1185">Reference proteome</keyword>
<dbReference type="EMBL" id="JAEVLS010000002">
    <property type="protein sequence ID" value="MBM0104693.1"/>
    <property type="molecule type" value="Genomic_DNA"/>
</dbReference>
<proteinExistence type="predicted"/>
<evidence type="ECO:0000313" key="2">
    <source>
        <dbReference type="EMBL" id="MBM0104693.1"/>
    </source>
</evidence>
<accession>A0ABS1WUQ3</accession>
<protein>
    <recommendedName>
        <fullName evidence="4">PA-phosphatase</fullName>
    </recommendedName>
</protein>
<evidence type="ECO:0000256" key="1">
    <source>
        <dbReference type="SAM" id="SignalP"/>
    </source>
</evidence>
<feature type="chain" id="PRO_5045244620" description="PA-phosphatase" evidence="1">
    <location>
        <begin position="25"/>
        <end position="279"/>
    </location>
</feature>
<feature type="signal peptide" evidence="1">
    <location>
        <begin position="1"/>
        <end position="24"/>
    </location>
</feature>
<dbReference type="PANTHER" id="PTHR34599:SF1">
    <property type="entry name" value="PHOSPHATIDIC ACID PHOSPHATASE TYPE 2_HALOPEROXIDASE DOMAIN-CONTAINING PROTEIN"/>
    <property type="match status" value="1"/>
</dbReference>
<organism evidence="2 3">
    <name type="scientific">Steroidobacter gossypii</name>
    <dbReference type="NCBI Taxonomy" id="2805490"/>
    <lineage>
        <taxon>Bacteria</taxon>
        <taxon>Pseudomonadati</taxon>
        <taxon>Pseudomonadota</taxon>
        <taxon>Gammaproteobacteria</taxon>
        <taxon>Steroidobacterales</taxon>
        <taxon>Steroidobacteraceae</taxon>
        <taxon>Steroidobacter</taxon>
    </lineage>
</organism>
<dbReference type="InterPro" id="IPR052559">
    <property type="entry name" value="V-haloperoxidase"/>
</dbReference>
<reference evidence="2 3" key="1">
    <citation type="journal article" date="2021" name="Int. J. Syst. Evol. Microbiol.">
        <title>Steroidobacter gossypii sp. nov., isolated from soil of cotton cropping field.</title>
        <authorList>
            <person name="Huang R."/>
            <person name="Yang S."/>
            <person name="Zhen C."/>
            <person name="Liu W."/>
        </authorList>
    </citation>
    <scope>NUCLEOTIDE SEQUENCE [LARGE SCALE GENOMIC DNA]</scope>
    <source>
        <strain evidence="2 3">S1-65</strain>
    </source>
</reference>
<sequence length="279" mass="30081">MSRLRGLWAATVCAFAAWTGPVAADAVTDWNEITMAAVAAGRPGPVGSLDTALVQIAVHDAVQAIERRFEPYHMEVRGAKGSRSAAVAAAAHDVLVGMYPAQAASLDATYYNYLANHGLTGDPGLTVGQKVAAGILPLRRSAPEPLPPPFVGGMDVGVWRPTDSFQGTPPAPAPFSSMVAPWMSTTDPFTLTSPRRFRADPPPALTSERYRRDYDEVKSLGALINSGRSAEQTDLAYFYNDNIFAQWNRALRAISAKHIHRIGTAPDCLRWPTSRRPTP</sequence>
<evidence type="ECO:0000313" key="3">
    <source>
        <dbReference type="Proteomes" id="UP000661077"/>
    </source>
</evidence>